<dbReference type="SUPFAM" id="SSF143011">
    <property type="entry name" value="RelE-like"/>
    <property type="match status" value="1"/>
</dbReference>
<dbReference type="Pfam" id="PF15738">
    <property type="entry name" value="YafQ_toxin"/>
    <property type="match status" value="1"/>
</dbReference>
<dbReference type="InterPro" id="IPR035093">
    <property type="entry name" value="RelE/ParE_toxin_dom_sf"/>
</dbReference>
<protein>
    <recommendedName>
        <fullName evidence="4">Addiction module toxin RelE</fullName>
    </recommendedName>
</protein>
<evidence type="ECO:0008006" key="4">
    <source>
        <dbReference type="Google" id="ProtNLM"/>
    </source>
</evidence>
<accession>A0A1G1XBL0</accession>
<keyword evidence="1" id="KW-1277">Toxin-antitoxin system</keyword>
<dbReference type="InterPro" id="IPR004386">
    <property type="entry name" value="Toxin_YafQ-like"/>
</dbReference>
<name>A0A1G1XBL0_9BACT</name>
<organism evidence="2 3">
    <name type="scientific">Candidatus Andersenbacteria bacterium RIFCSPHIGHO2_12_FULL_45_11b</name>
    <dbReference type="NCBI Taxonomy" id="1797282"/>
    <lineage>
        <taxon>Bacteria</taxon>
        <taxon>Candidatus Anderseniibacteriota</taxon>
    </lineage>
</organism>
<dbReference type="Proteomes" id="UP000177941">
    <property type="component" value="Unassembled WGS sequence"/>
</dbReference>
<reference evidence="2 3" key="1">
    <citation type="journal article" date="2016" name="Nat. Commun.">
        <title>Thousands of microbial genomes shed light on interconnected biogeochemical processes in an aquifer system.</title>
        <authorList>
            <person name="Anantharaman K."/>
            <person name="Brown C.T."/>
            <person name="Hug L.A."/>
            <person name="Sharon I."/>
            <person name="Castelle C.J."/>
            <person name="Probst A.J."/>
            <person name="Thomas B.C."/>
            <person name="Singh A."/>
            <person name="Wilkins M.J."/>
            <person name="Karaoz U."/>
            <person name="Brodie E.L."/>
            <person name="Williams K.H."/>
            <person name="Hubbard S.S."/>
            <person name="Banfield J.F."/>
        </authorList>
    </citation>
    <scope>NUCLEOTIDE SEQUENCE [LARGE SCALE GENOMIC DNA]</scope>
</reference>
<dbReference type="NCBIfam" id="TIGR02385">
    <property type="entry name" value="RelE_StbE"/>
    <property type="match status" value="1"/>
</dbReference>
<proteinExistence type="predicted"/>
<evidence type="ECO:0000256" key="1">
    <source>
        <dbReference type="ARBA" id="ARBA00022649"/>
    </source>
</evidence>
<sequence length="95" mass="11335">MEKQVQINYTRNFIRQLEKSPAKIKSAFLKRRELFQKDPYNHQLRNHALSGKRKGLRSINVTGDWRALYEEQNNSKQLYIIALFRAIGTHSQLYK</sequence>
<evidence type="ECO:0000313" key="2">
    <source>
        <dbReference type="EMBL" id="OGY37312.1"/>
    </source>
</evidence>
<evidence type="ECO:0000313" key="3">
    <source>
        <dbReference type="Proteomes" id="UP000177941"/>
    </source>
</evidence>
<dbReference type="Gene3D" id="3.30.2310.20">
    <property type="entry name" value="RelE-like"/>
    <property type="match status" value="1"/>
</dbReference>
<dbReference type="InterPro" id="IPR007712">
    <property type="entry name" value="RelE/ParE_toxin"/>
</dbReference>
<comment type="caution">
    <text evidence="2">The sequence shown here is derived from an EMBL/GenBank/DDBJ whole genome shotgun (WGS) entry which is preliminary data.</text>
</comment>
<gene>
    <name evidence="2" type="ORF">A3E36_02455</name>
</gene>
<dbReference type="EMBL" id="MHHS01000012">
    <property type="protein sequence ID" value="OGY37312.1"/>
    <property type="molecule type" value="Genomic_DNA"/>
</dbReference>
<dbReference type="AlphaFoldDB" id="A0A1G1XBL0"/>